<feature type="domain" description="Rhamnogalacturonan lyase" evidence="15">
    <location>
        <begin position="347"/>
        <end position="422"/>
    </location>
</feature>
<dbReference type="SUPFAM" id="SSF74650">
    <property type="entry name" value="Galactose mutarotase-like"/>
    <property type="match status" value="1"/>
</dbReference>
<dbReference type="Pfam" id="PF09284">
    <property type="entry name" value="RhgB_N"/>
    <property type="match status" value="1"/>
</dbReference>
<dbReference type="InterPro" id="IPR029413">
    <property type="entry name" value="RG-lyase_II"/>
</dbReference>
<dbReference type="InterPro" id="IPR016590">
    <property type="entry name" value="Rhamnogalacturonase_B"/>
</dbReference>
<sequence length="603" mass="65423">MALDMGQAISLYRPPKRKPALAYRHIYISLSLSIYLYIVHLPPHLSGGSTRVAQGLLARWWTKTVLTMKLSHAVVPATISLAVVTAVTLTDGTDTYTVNADSSDALEFVVSKDSCDITSITYRGTQVQYSEENSHISSGLGTATVEAQEITSDSTDYVKITCTTDTLTHYLVVRDAESAIHMATHITEEPSIGELRFIARLNETILPNDDVDQASDIGDSTSTLEGEDVFIVDDQTRSKFYSSQRFIDDQVHCMTGDDIKACMVIPGVSYELSSGGPFFRDIDTNPTGDYCGLYFYMNSNHVQTEDYRMGLHGPYSLFFTRTDAPSADTDLSFMGDLDLDGWVAASGRGTVKGTAAGVDGSEFQIVLHWFSVHAQYWVYADEDGAFVSPAMREGTYTQVLYQGELKVATKNSVEVTAGEQTTADIESTWDTGSTTLFQIGDWDGRPTGFRNADKQLRMHPSDSRMDSWGPLTYTVGTTDLDGFPMAAVQGVNDPVTIKFTLTDAEASGAATLRVGTTLAYASGRPAVAINDDDAAVPDAPTKIDSRGFTRGAYRGLGEIYDFDIADGGLVSGENTITIAVSSGSSGDDFLAPNFIFDAISLFR</sequence>
<evidence type="ECO:0000259" key="14">
    <source>
        <dbReference type="Pfam" id="PF14683"/>
    </source>
</evidence>
<evidence type="ECO:0000256" key="5">
    <source>
        <dbReference type="ARBA" id="ARBA00022525"/>
    </source>
</evidence>
<dbReference type="SUPFAM" id="SSF49452">
    <property type="entry name" value="Starch-binding domain-like"/>
    <property type="match status" value="1"/>
</dbReference>
<dbReference type="CDD" id="cd10316">
    <property type="entry name" value="RGL4_M"/>
    <property type="match status" value="1"/>
</dbReference>
<dbReference type="SUPFAM" id="SSF49785">
    <property type="entry name" value="Galactose-binding domain-like"/>
    <property type="match status" value="1"/>
</dbReference>
<evidence type="ECO:0000256" key="11">
    <source>
        <dbReference type="ARBA" id="ARBA00023326"/>
    </source>
</evidence>
<dbReference type="CDD" id="cd10317">
    <property type="entry name" value="RGL4_C"/>
    <property type="match status" value="1"/>
</dbReference>
<dbReference type="FunFam" id="2.60.120.260:FF:000102">
    <property type="entry name" value="Rhamnogalacturonate lyase A"/>
    <property type="match status" value="1"/>
</dbReference>
<evidence type="ECO:0000256" key="6">
    <source>
        <dbReference type="ARBA" id="ARBA00022729"/>
    </source>
</evidence>
<reference evidence="16" key="1">
    <citation type="submission" date="2023-06" db="EMBL/GenBank/DDBJ databases">
        <title>Draft genome of Marssonina rosae.</title>
        <authorList>
            <person name="Cheng Q."/>
        </authorList>
    </citation>
    <scope>NUCLEOTIDE SEQUENCE</scope>
    <source>
        <strain evidence="16">R4</strain>
    </source>
</reference>
<protein>
    <recommendedName>
        <fullName evidence="4">rhamnogalacturonan endolyase</fullName>
        <ecNumber evidence="4">4.2.2.23</ecNumber>
    </recommendedName>
</protein>
<comment type="subcellular location">
    <subcellularLocation>
        <location evidence="2">Secreted</location>
    </subcellularLocation>
</comment>
<dbReference type="InterPro" id="IPR014718">
    <property type="entry name" value="GH-type_carb-bd"/>
</dbReference>
<feature type="transmembrane region" description="Helical" evidence="12">
    <location>
        <begin position="21"/>
        <end position="39"/>
    </location>
</feature>
<accession>A0AAD9T6N2</accession>
<evidence type="ECO:0000259" key="15">
    <source>
        <dbReference type="Pfam" id="PF14686"/>
    </source>
</evidence>
<dbReference type="GO" id="GO:0102210">
    <property type="term" value="F:rhamnogalacturonan endolyase activity"/>
    <property type="evidence" value="ECO:0007669"/>
    <property type="project" value="UniProtKB-EC"/>
</dbReference>
<evidence type="ECO:0000256" key="10">
    <source>
        <dbReference type="ARBA" id="ARBA00023316"/>
    </source>
</evidence>
<comment type="caution">
    <text evidence="16">The sequence shown here is derived from an EMBL/GenBank/DDBJ whole genome shotgun (WGS) entry which is preliminary data.</text>
</comment>
<dbReference type="Pfam" id="PF14686">
    <property type="entry name" value="fn3_3"/>
    <property type="match status" value="1"/>
</dbReference>
<dbReference type="EC" id="4.2.2.23" evidence="4"/>
<keyword evidence="12" id="KW-1133">Transmembrane helix</keyword>
<name>A0AAD9T6N2_9HELO</name>
<dbReference type="Gene3D" id="2.60.40.1120">
    <property type="entry name" value="Carboxypeptidase-like, regulatory domain"/>
    <property type="match status" value="1"/>
</dbReference>
<keyword evidence="7" id="KW-1015">Disulfide bond</keyword>
<keyword evidence="17" id="KW-1185">Reference proteome</keyword>
<keyword evidence="10" id="KW-0961">Cell wall biogenesis/degradation</keyword>
<comment type="similarity">
    <text evidence="3">Belongs to the polysaccharide lyase 4 family.</text>
</comment>
<evidence type="ECO:0000256" key="3">
    <source>
        <dbReference type="ARBA" id="ARBA00010418"/>
    </source>
</evidence>
<dbReference type="EMBL" id="JAUBYV010000001">
    <property type="protein sequence ID" value="KAK2630576.1"/>
    <property type="molecule type" value="Genomic_DNA"/>
</dbReference>
<evidence type="ECO:0000256" key="7">
    <source>
        <dbReference type="ARBA" id="ARBA00023157"/>
    </source>
</evidence>
<dbReference type="CDD" id="cd10320">
    <property type="entry name" value="RGL4_N"/>
    <property type="match status" value="1"/>
</dbReference>
<keyword evidence="12" id="KW-0472">Membrane</keyword>
<gene>
    <name evidence="16" type="ORF">QTJ16_001396</name>
</gene>
<evidence type="ECO:0000313" key="16">
    <source>
        <dbReference type="EMBL" id="KAK2630576.1"/>
    </source>
</evidence>
<comment type="catalytic activity">
    <reaction evidence="1">
        <text>Endotype eliminative cleavage of L-alpha-rhamnopyranosyl-(1-&gt;4)-alpha-D-galactopyranosyluronic acid bonds of rhamnogalacturonan I domains in ramified hairy regions of pectin leaving L-rhamnopyranose at the reducing end and 4-deoxy-4,5-unsaturated D-galactopyranosyluronic acid at the non-reducing end.</text>
        <dbReference type="EC" id="4.2.2.23"/>
    </reaction>
</comment>
<dbReference type="GO" id="GO:0030246">
    <property type="term" value="F:carbohydrate binding"/>
    <property type="evidence" value="ECO:0007669"/>
    <property type="project" value="InterPro"/>
</dbReference>
<evidence type="ECO:0000313" key="17">
    <source>
        <dbReference type="Proteomes" id="UP001285354"/>
    </source>
</evidence>
<evidence type="ECO:0000256" key="2">
    <source>
        <dbReference type="ARBA" id="ARBA00004613"/>
    </source>
</evidence>
<dbReference type="InterPro" id="IPR008979">
    <property type="entry name" value="Galactose-bd-like_sf"/>
</dbReference>
<dbReference type="GO" id="GO:0005576">
    <property type="term" value="C:extracellular region"/>
    <property type="evidence" value="ECO:0007669"/>
    <property type="project" value="UniProtKB-SubCell"/>
</dbReference>
<dbReference type="InterPro" id="IPR029411">
    <property type="entry name" value="RG-lyase_III"/>
</dbReference>
<keyword evidence="5" id="KW-0964">Secreted</keyword>
<dbReference type="Gene3D" id="2.70.98.10">
    <property type="match status" value="1"/>
</dbReference>
<dbReference type="InterPro" id="IPR015364">
    <property type="entry name" value="RhgB_N"/>
</dbReference>
<dbReference type="AlphaFoldDB" id="A0AAD9T6N2"/>
<evidence type="ECO:0000259" key="13">
    <source>
        <dbReference type="Pfam" id="PF09284"/>
    </source>
</evidence>
<dbReference type="InterPro" id="IPR013784">
    <property type="entry name" value="Carb-bd-like_fold"/>
</dbReference>
<keyword evidence="12" id="KW-0812">Transmembrane</keyword>
<evidence type="ECO:0000256" key="9">
    <source>
        <dbReference type="ARBA" id="ARBA00023277"/>
    </source>
</evidence>
<organism evidence="16 17">
    <name type="scientific">Diplocarpon rosae</name>
    <dbReference type="NCBI Taxonomy" id="946125"/>
    <lineage>
        <taxon>Eukaryota</taxon>
        <taxon>Fungi</taxon>
        <taxon>Dikarya</taxon>
        <taxon>Ascomycota</taxon>
        <taxon>Pezizomycotina</taxon>
        <taxon>Leotiomycetes</taxon>
        <taxon>Helotiales</taxon>
        <taxon>Drepanopezizaceae</taxon>
        <taxon>Diplocarpon</taxon>
    </lineage>
</organism>
<dbReference type="InterPro" id="IPR011013">
    <property type="entry name" value="Gal_mutarotase_sf_dom"/>
</dbReference>
<proteinExistence type="inferred from homology"/>
<feature type="domain" description="Rhamnogalacturonan lyase" evidence="14">
    <location>
        <begin position="435"/>
        <end position="601"/>
    </location>
</feature>
<evidence type="ECO:0000256" key="1">
    <source>
        <dbReference type="ARBA" id="ARBA00001324"/>
    </source>
</evidence>
<dbReference type="Proteomes" id="UP001285354">
    <property type="component" value="Unassembled WGS sequence"/>
</dbReference>
<feature type="domain" description="Rhamnogalacturonase B N-terminal" evidence="13">
    <location>
        <begin position="89"/>
        <end position="341"/>
    </location>
</feature>
<keyword evidence="6" id="KW-0732">Signal</keyword>
<evidence type="ECO:0000256" key="4">
    <source>
        <dbReference type="ARBA" id="ARBA00012437"/>
    </source>
</evidence>
<evidence type="ECO:0000256" key="12">
    <source>
        <dbReference type="SAM" id="Phobius"/>
    </source>
</evidence>
<dbReference type="PANTHER" id="PTHR36574:SF1">
    <property type="entry name" value="RHAMNOGALACTURONATE LYASE-RELATED"/>
    <property type="match status" value="1"/>
</dbReference>
<dbReference type="Pfam" id="PF14683">
    <property type="entry name" value="CBM-like"/>
    <property type="match status" value="1"/>
</dbReference>
<keyword evidence="8" id="KW-0456">Lyase</keyword>
<dbReference type="GO" id="GO:0045490">
    <property type="term" value="P:pectin catabolic process"/>
    <property type="evidence" value="ECO:0007669"/>
    <property type="project" value="TreeGrafter"/>
</dbReference>
<keyword evidence="11" id="KW-0624">Polysaccharide degradation</keyword>
<evidence type="ECO:0000256" key="8">
    <source>
        <dbReference type="ARBA" id="ARBA00023239"/>
    </source>
</evidence>
<dbReference type="Gene3D" id="2.60.120.260">
    <property type="entry name" value="Galactose-binding domain-like"/>
    <property type="match status" value="1"/>
</dbReference>
<dbReference type="GO" id="GO:0071555">
    <property type="term" value="P:cell wall organization"/>
    <property type="evidence" value="ECO:0007669"/>
    <property type="project" value="UniProtKB-KW"/>
</dbReference>
<keyword evidence="9" id="KW-0119">Carbohydrate metabolism</keyword>
<dbReference type="PANTHER" id="PTHR36574">
    <property type="entry name" value="RHAMNOGALACTURONATE LYASE-RELATED"/>
    <property type="match status" value="1"/>
</dbReference>